<evidence type="ECO:0000256" key="2">
    <source>
        <dbReference type="ARBA" id="ARBA00022723"/>
    </source>
</evidence>
<feature type="chain" id="PRO_5022837887" evidence="5">
    <location>
        <begin position="22"/>
        <end position="507"/>
    </location>
</feature>
<name>A0A5C5WXE6_9BACT</name>
<evidence type="ECO:0000256" key="5">
    <source>
        <dbReference type="SAM" id="SignalP"/>
    </source>
</evidence>
<comment type="caution">
    <text evidence="7">The sequence shown here is derived from an EMBL/GenBank/DDBJ whole genome shotgun (WGS) entry which is preliminary data.</text>
</comment>
<dbReference type="AlphaFoldDB" id="A0A5C5WXE6"/>
<protein>
    <submittedName>
        <fullName evidence="7">Arylsulfatase</fullName>
        <ecNumber evidence="7">3.1.6.1</ecNumber>
    </submittedName>
</protein>
<dbReference type="InterPro" id="IPR024607">
    <property type="entry name" value="Sulfatase_CS"/>
</dbReference>
<dbReference type="PROSITE" id="PS51257">
    <property type="entry name" value="PROKAR_LIPOPROTEIN"/>
    <property type="match status" value="1"/>
</dbReference>
<evidence type="ECO:0000313" key="8">
    <source>
        <dbReference type="Proteomes" id="UP000316598"/>
    </source>
</evidence>
<feature type="signal peptide" evidence="5">
    <location>
        <begin position="1"/>
        <end position="21"/>
    </location>
</feature>
<dbReference type="OrthoDB" id="9783154at2"/>
<keyword evidence="2" id="KW-0479">Metal-binding</keyword>
<dbReference type="InterPro" id="IPR050738">
    <property type="entry name" value="Sulfatase"/>
</dbReference>
<evidence type="ECO:0000256" key="1">
    <source>
        <dbReference type="ARBA" id="ARBA00008779"/>
    </source>
</evidence>
<keyword evidence="5" id="KW-0732">Signal</keyword>
<dbReference type="RefSeq" id="WP_146514896.1">
    <property type="nucleotide sequence ID" value="NZ_SJPI01000001.1"/>
</dbReference>
<dbReference type="EC" id="3.1.6.1" evidence="7"/>
<keyword evidence="4" id="KW-0106">Calcium</keyword>
<gene>
    <name evidence="7" type="primary">atsA_23</name>
    <name evidence="7" type="ORF">Pla22_25930</name>
</gene>
<dbReference type="GO" id="GO:0004065">
    <property type="term" value="F:arylsulfatase activity"/>
    <property type="evidence" value="ECO:0007669"/>
    <property type="project" value="UniProtKB-EC"/>
</dbReference>
<dbReference type="Proteomes" id="UP000316598">
    <property type="component" value="Unassembled WGS sequence"/>
</dbReference>
<dbReference type="Pfam" id="PF00884">
    <property type="entry name" value="Sulfatase"/>
    <property type="match status" value="1"/>
</dbReference>
<sequence length="507" mass="55837" precursor="true">MTKSAFLLSLFVFAWSVSCVAEERPNIVLIMADDLGLGDVNYYQEKFQGHKSQVPTPAMDALARDGMWFTDAHSATSLCSPTRYCVMSGNMNYRSYAPWGVWGSFRASPFKPGEATLGSVAKSAGYSTGFIGKWHLGGDFLDSETGQIYRKNERNEPGATVDLTRMVGGGPQSVGFDYSLTLPCGIQGPTYTAYENGDWLPLNEDSEIIFLDKTTAIDPKFVSDKGPGLGDSHWNAREIGKLLSAKAVDFVDKRAGKEPFFLCYWSPHVHLPHTPTDEFDGLKIAGTTPTNHLDTLRDLDQQVARIVQSLKANKVYDNTLIIFTSDNGGLGIKATVEAGHDSSGEWRGFKNSPHEGGHRVPFVAVWPGHIEPGSVSDDTVINQDTLATMASLLNVKVPADQAKDSLDLMPLLTGTGSFQPREYLMMQAGSQNEVMFRKDGWKLILKSDHKVSKFEPIALFNLNDNPTENEAENKVDDPAQADRVKRLREEYLRIRNSGERTTPVIGA</sequence>
<reference evidence="7 8" key="1">
    <citation type="submission" date="2019-02" db="EMBL/GenBank/DDBJ databases">
        <title>Deep-cultivation of Planctomycetes and their phenomic and genomic characterization uncovers novel biology.</title>
        <authorList>
            <person name="Wiegand S."/>
            <person name="Jogler M."/>
            <person name="Boedeker C."/>
            <person name="Pinto D."/>
            <person name="Vollmers J."/>
            <person name="Rivas-Marin E."/>
            <person name="Kohn T."/>
            <person name="Peeters S.H."/>
            <person name="Heuer A."/>
            <person name="Rast P."/>
            <person name="Oberbeckmann S."/>
            <person name="Bunk B."/>
            <person name="Jeske O."/>
            <person name="Meyerdierks A."/>
            <person name="Storesund J.E."/>
            <person name="Kallscheuer N."/>
            <person name="Luecker S."/>
            <person name="Lage O.M."/>
            <person name="Pohl T."/>
            <person name="Merkel B.J."/>
            <person name="Hornburger P."/>
            <person name="Mueller R.-W."/>
            <person name="Bruemmer F."/>
            <person name="Labrenz M."/>
            <person name="Spormann A.M."/>
            <person name="Op Den Camp H."/>
            <person name="Overmann J."/>
            <person name="Amann R."/>
            <person name="Jetten M.S.M."/>
            <person name="Mascher T."/>
            <person name="Medema M.H."/>
            <person name="Devos D.P."/>
            <person name="Kaster A.-K."/>
            <person name="Ovreas L."/>
            <person name="Rohde M."/>
            <person name="Galperin M.Y."/>
            <person name="Jogler C."/>
        </authorList>
    </citation>
    <scope>NUCLEOTIDE SEQUENCE [LARGE SCALE GENOMIC DNA]</scope>
    <source>
        <strain evidence="7 8">Pla22</strain>
    </source>
</reference>
<evidence type="ECO:0000259" key="6">
    <source>
        <dbReference type="Pfam" id="PF00884"/>
    </source>
</evidence>
<dbReference type="Gene3D" id="3.30.1120.10">
    <property type="match status" value="1"/>
</dbReference>
<dbReference type="PANTHER" id="PTHR42693">
    <property type="entry name" value="ARYLSULFATASE FAMILY MEMBER"/>
    <property type="match status" value="1"/>
</dbReference>
<dbReference type="GO" id="GO:0046872">
    <property type="term" value="F:metal ion binding"/>
    <property type="evidence" value="ECO:0007669"/>
    <property type="project" value="UniProtKB-KW"/>
</dbReference>
<dbReference type="InterPro" id="IPR000917">
    <property type="entry name" value="Sulfatase_N"/>
</dbReference>
<dbReference type="InterPro" id="IPR017850">
    <property type="entry name" value="Alkaline_phosphatase_core_sf"/>
</dbReference>
<keyword evidence="8" id="KW-1185">Reference proteome</keyword>
<proteinExistence type="inferred from homology"/>
<dbReference type="EMBL" id="SJPI01000001">
    <property type="protein sequence ID" value="TWT54939.1"/>
    <property type="molecule type" value="Genomic_DNA"/>
</dbReference>
<evidence type="ECO:0000256" key="4">
    <source>
        <dbReference type="ARBA" id="ARBA00022837"/>
    </source>
</evidence>
<organism evidence="7 8">
    <name type="scientific">Rubripirellula amarantea</name>
    <dbReference type="NCBI Taxonomy" id="2527999"/>
    <lineage>
        <taxon>Bacteria</taxon>
        <taxon>Pseudomonadati</taxon>
        <taxon>Planctomycetota</taxon>
        <taxon>Planctomycetia</taxon>
        <taxon>Pirellulales</taxon>
        <taxon>Pirellulaceae</taxon>
        <taxon>Rubripirellula</taxon>
    </lineage>
</organism>
<dbReference type="CDD" id="cd16143">
    <property type="entry name" value="ARS_like"/>
    <property type="match status" value="1"/>
</dbReference>
<evidence type="ECO:0000313" key="7">
    <source>
        <dbReference type="EMBL" id="TWT54939.1"/>
    </source>
</evidence>
<comment type="similarity">
    <text evidence="1">Belongs to the sulfatase family.</text>
</comment>
<feature type="domain" description="Sulfatase N-terminal" evidence="6">
    <location>
        <begin position="25"/>
        <end position="394"/>
    </location>
</feature>
<evidence type="ECO:0000256" key="3">
    <source>
        <dbReference type="ARBA" id="ARBA00022801"/>
    </source>
</evidence>
<dbReference type="Gene3D" id="3.40.720.10">
    <property type="entry name" value="Alkaline Phosphatase, subunit A"/>
    <property type="match status" value="1"/>
</dbReference>
<keyword evidence="3 7" id="KW-0378">Hydrolase</keyword>
<accession>A0A5C5WXE6</accession>
<dbReference type="PROSITE" id="PS00149">
    <property type="entry name" value="SULFATASE_2"/>
    <property type="match status" value="1"/>
</dbReference>
<dbReference type="SUPFAM" id="SSF53649">
    <property type="entry name" value="Alkaline phosphatase-like"/>
    <property type="match status" value="1"/>
</dbReference>
<dbReference type="PANTHER" id="PTHR42693:SF53">
    <property type="entry name" value="ENDO-4-O-SULFATASE"/>
    <property type="match status" value="1"/>
</dbReference>